<proteinExistence type="inferred from homology"/>
<keyword evidence="8" id="KW-0496">Mitochondrion</keyword>
<keyword evidence="4 10" id="KW-0812">Transmembrane</keyword>
<dbReference type="PANTHER" id="PTHR45788:SF4">
    <property type="entry name" value="TRICARBOXYLATE TRANSPORT PROTEIN, MITOCHONDRIAL"/>
    <property type="match status" value="1"/>
</dbReference>
<dbReference type="Proteomes" id="UP000007796">
    <property type="component" value="Unassembled WGS sequence"/>
</dbReference>
<dbReference type="PROSITE" id="PS50920">
    <property type="entry name" value="SOLCAR"/>
    <property type="match status" value="3"/>
</dbReference>
<evidence type="ECO:0000256" key="9">
    <source>
        <dbReference type="ARBA" id="ARBA00023136"/>
    </source>
</evidence>
<dbReference type="Pfam" id="PF00153">
    <property type="entry name" value="Mito_carr"/>
    <property type="match status" value="3"/>
</dbReference>
<dbReference type="OrthoDB" id="44467at2759"/>
<dbReference type="EMBL" id="GL629765">
    <property type="protein sequence ID" value="EFX03693.1"/>
    <property type="molecule type" value="Genomic_DNA"/>
</dbReference>
<dbReference type="InParanoid" id="F0XF40"/>
<feature type="repeat" description="Solcar" evidence="10">
    <location>
        <begin position="23"/>
        <end position="102"/>
    </location>
</feature>
<name>F0XF40_GROCL</name>
<dbReference type="RefSeq" id="XP_014173175.1">
    <property type="nucleotide sequence ID" value="XM_014317700.1"/>
</dbReference>
<dbReference type="InterPro" id="IPR018108">
    <property type="entry name" value="MCP_transmembrane"/>
</dbReference>
<dbReference type="FunFam" id="1.50.40.10:FF:000092">
    <property type="entry name" value="Mitochondrial tricarboxylate transporter"/>
    <property type="match status" value="1"/>
</dbReference>
<dbReference type="InterPro" id="IPR002067">
    <property type="entry name" value="MCP"/>
</dbReference>
<dbReference type="PANTHER" id="PTHR45788">
    <property type="entry name" value="SUCCINATE/FUMARATE MITOCHONDRIAL TRANSPORTER-RELATED"/>
    <property type="match status" value="1"/>
</dbReference>
<dbReference type="GO" id="GO:0005743">
    <property type="term" value="C:mitochondrial inner membrane"/>
    <property type="evidence" value="ECO:0007669"/>
    <property type="project" value="UniProtKB-SubCell"/>
</dbReference>
<dbReference type="GO" id="GO:0071913">
    <property type="term" value="F:citrate secondary active transmembrane transporter activity"/>
    <property type="evidence" value="ECO:0007669"/>
    <property type="project" value="TreeGrafter"/>
</dbReference>
<evidence type="ECO:0000256" key="2">
    <source>
        <dbReference type="ARBA" id="ARBA00006375"/>
    </source>
</evidence>
<evidence type="ECO:0000256" key="5">
    <source>
        <dbReference type="ARBA" id="ARBA00022737"/>
    </source>
</evidence>
<keyword evidence="6" id="KW-0999">Mitochondrion inner membrane</keyword>
<evidence type="ECO:0000256" key="7">
    <source>
        <dbReference type="ARBA" id="ARBA00022989"/>
    </source>
</evidence>
<evidence type="ECO:0000256" key="6">
    <source>
        <dbReference type="ARBA" id="ARBA00022792"/>
    </source>
</evidence>
<dbReference type="Gene3D" id="1.50.40.10">
    <property type="entry name" value="Mitochondrial carrier domain"/>
    <property type="match status" value="2"/>
</dbReference>
<evidence type="ECO:0000256" key="1">
    <source>
        <dbReference type="ARBA" id="ARBA00004448"/>
    </source>
</evidence>
<keyword evidence="9 10" id="KW-0472">Membrane</keyword>
<evidence type="ECO:0000313" key="13">
    <source>
        <dbReference type="Proteomes" id="UP000007796"/>
    </source>
</evidence>
<feature type="repeat" description="Solcar" evidence="10">
    <location>
        <begin position="210"/>
        <end position="296"/>
    </location>
</feature>
<organism evidence="13">
    <name type="scientific">Grosmannia clavigera (strain kw1407 / UAMH 11150)</name>
    <name type="common">Blue stain fungus</name>
    <name type="synonym">Graphiocladiella clavigera</name>
    <dbReference type="NCBI Taxonomy" id="655863"/>
    <lineage>
        <taxon>Eukaryota</taxon>
        <taxon>Fungi</taxon>
        <taxon>Dikarya</taxon>
        <taxon>Ascomycota</taxon>
        <taxon>Pezizomycotina</taxon>
        <taxon>Sordariomycetes</taxon>
        <taxon>Sordariomycetidae</taxon>
        <taxon>Ophiostomatales</taxon>
        <taxon>Ophiostomataceae</taxon>
        <taxon>Leptographium</taxon>
    </lineage>
</organism>
<keyword evidence="5" id="KW-0677">Repeat</keyword>
<accession>F0XF40</accession>
<dbReference type="FunCoup" id="F0XF40">
    <property type="interactions" value="610"/>
</dbReference>
<keyword evidence="3 11" id="KW-0813">Transport</keyword>
<dbReference type="InterPro" id="IPR049563">
    <property type="entry name" value="TXTP-like"/>
</dbReference>
<comment type="subcellular location">
    <subcellularLocation>
        <location evidence="1">Mitochondrion inner membrane</location>
        <topology evidence="1">Multi-pass membrane protein</topology>
    </subcellularLocation>
</comment>
<evidence type="ECO:0000256" key="4">
    <source>
        <dbReference type="ARBA" id="ARBA00022692"/>
    </source>
</evidence>
<keyword evidence="13" id="KW-1185">Reference proteome</keyword>
<evidence type="ECO:0000256" key="8">
    <source>
        <dbReference type="ARBA" id="ARBA00023128"/>
    </source>
</evidence>
<evidence type="ECO:0000256" key="10">
    <source>
        <dbReference type="PROSITE-ProRule" id="PRU00282"/>
    </source>
</evidence>
<dbReference type="eggNOG" id="KOG0756">
    <property type="taxonomic scope" value="Eukaryota"/>
</dbReference>
<sequence length="307" mass="32847">MSAAAPVAASADAEAKPQKKSAPSALRSILAGSTAGAVEISITYPAEFAKTRTQLNRRLPDGQKLPWPPFGRQWYAGCTTLIIGNSAKAGIRFVAFDQYKRLLADADGKLSGPRTVLAGFGAGVTESLLAVTPTESIKTTLIDDRKSAKPRLRGFLHAVPIIARERGLRGFFQGFVPTTARQAANSAVRFSSYTFLKQLAESYTAPGEKLGTAGTFAMGALAGTITVAVTQPLDTIKTRMQSIDARQLYGNSARCAALILRQEGVLTFWSGALPRLVRLVLSGGIVFTMYEKSIDLFGRLDPDGKYI</sequence>
<feature type="repeat" description="Solcar" evidence="10">
    <location>
        <begin position="113"/>
        <end position="199"/>
    </location>
</feature>
<dbReference type="InterPro" id="IPR023395">
    <property type="entry name" value="MCP_dom_sf"/>
</dbReference>
<dbReference type="PRINTS" id="PR00926">
    <property type="entry name" value="MITOCARRIER"/>
</dbReference>
<evidence type="ECO:0000256" key="11">
    <source>
        <dbReference type="RuleBase" id="RU000488"/>
    </source>
</evidence>
<dbReference type="SUPFAM" id="SSF103506">
    <property type="entry name" value="Mitochondrial carrier"/>
    <property type="match status" value="1"/>
</dbReference>
<reference evidence="12 13" key="1">
    <citation type="journal article" date="2011" name="Proc. Natl. Acad. Sci. U.S.A.">
        <title>Genome and transcriptome analyses of the mountain pine beetle-fungal symbiont Grosmannia clavigera, a lodgepole pine pathogen.</title>
        <authorList>
            <person name="DiGuistini S."/>
            <person name="Wang Y."/>
            <person name="Liao N.Y."/>
            <person name="Taylor G."/>
            <person name="Tanguay P."/>
            <person name="Feau N."/>
            <person name="Henrissat B."/>
            <person name="Chan S.K."/>
            <person name="Hesse-Orce U."/>
            <person name="Alamouti S.M."/>
            <person name="Tsui C.K.M."/>
            <person name="Docking R.T."/>
            <person name="Levasseur A."/>
            <person name="Haridas S."/>
            <person name="Robertson G."/>
            <person name="Birol I."/>
            <person name="Holt R.A."/>
            <person name="Marra M.A."/>
            <person name="Hamelin R.C."/>
            <person name="Hirst M."/>
            <person name="Jones S.J.M."/>
            <person name="Bohlmann J."/>
            <person name="Breuil C."/>
        </authorList>
    </citation>
    <scope>NUCLEOTIDE SEQUENCE [LARGE SCALE GENOMIC DNA]</scope>
    <source>
        <strain evidence="13">kw1407 / UAMH 11150</strain>
    </source>
</reference>
<dbReference type="AlphaFoldDB" id="F0XF40"/>
<dbReference type="FunFam" id="1.50.40.10:FF:000064">
    <property type="entry name" value="Mitochondrial tricarboxylate transporter (Ctp)"/>
    <property type="match status" value="1"/>
</dbReference>
<evidence type="ECO:0000313" key="12">
    <source>
        <dbReference type="EMBL" id="EFX03693.1"/>
    </source>
</evidence>
<dbReference type="GO" id="GO:0006843">
    <property type="term" value="P:mitochondrial citrate transmembrane transport"/>
    <property type="evidence" value="ECO:0007669"/>
    <property type="project" value="TreeGrafter"/>
</dbReference>
<dbReference type="HOGENOM" id="CLU_015166_5_1_1"/>
<comment type="similarity">
    <text evidence="2 11">Belongs to the mitochondrial carrier (TC 2.A.29) family.</text>
</comment>
<keyword evidence="7" id="KW-1133">Transmembrane helix</keyword>
<evidence type="ECO:0000256" key="3">
    <source>
        <dbReference type="ARBA" id="ARBA00022448"/>
    </source>
</evidence>
<gene>
    <name evidence="12" type="ORF">CMQ_621</name>
</gene>
<dbReference type="STRING" id="655863.F0XF40"/>
<protein>
    <submittedName>
        <fullName evidence="12">Mitochondrial tricarboxylate transporter</fullName>
    </submittedName>
</protein>
<dbReference type="GeneID" id="25979618"/>